<gene>
    <name evidence="1" type="ORF">STSU_007720</name>
</gene>
<evidence type="ECO:0000313" key="2">
    <source>
        <dbReference type="Proteomes" id="UP000005940"/>
    </source>
</evidence>
<evidence type="ECO:0000313" key="1">
    <source>
        <dbReference type="EMBL" id="QKM67073.1"/>
    </source>
</evidence>
<sequence>MADYIVNDEKLNQTAASTMNQYDTAVAQLQAIQTELRSLAADGYNTPHAKSDFIPFVEEFFRGYDSVVQGLVGISKYVKAVGDGFSQLDRDLGASLRG</sequence>
<reference evidence="1 2" key="1">
    <citation type="journal article" date="2012" name="J. Bacteriol.">
        <title>Draft genome of Streptomyces tsukubaensis NRRL 18488, the producer of the clinically important immunosuppressant tacrolimus (FK506).</title>
        <authorList>
            <person name="Barreiro C."/>
            <person name="Prieto C."/>
            <person name="Sola-Landa A."/>
            <person name="Solera E."/>
            <person name="Martinez-Castro M."/>
            <person name="Perez-Redondo R."/>
            <person name="Garcia-Estrada C."/>
            <person name="Aparicio J.F."/>
            <person name="Fernandez-Martinez L.T."/>
            <person name="Santos-Aberturas J."/>
            <person name="Salehi-Najafabadi Z."/>
            <person name="Rodriguez-Garcia A."/>
            <person name="Tauch A."/>
            <person name="Martin J.F."/>
        </authorList>
    </citation>
    <scope>NUCLEOTIDE SEQUENCE [LARGE SCALE GENOMIC DNA]</scope>
    <source>
        <strain evidence="2">DSM 42081 / NBRC 108919 / NRRL 18488 / 9993</strain>
    </source>
</reference>
<dbReference type="Proteomes" id="UP000005940">
    <property type="component" value="Chromosome"/>
</dbReference>
<keyword evidence="2" id="KW-1185">Reference proteome</keyword>
<dbReference type="SUPFAM" id="SSF140453">
    <property type="entry name" value="EsxAB dimer-like"/>
    <property type="match status" value="1"/>
</dbReference>
<organism evidence="1 2">
    <name type="scientific">Streptomyces tsukubensis (strain DSM 42081 / NBRC 108919 / NRRL 18488 / 9993)</name>
    <dbReference type="NCBI Taxonomy" id="1114943"/>
    <lineage>
        <taxon>Bacteria</taxon>
        <taxon>Bacillati</taxon>
        <taxon>Actinomycetota</taxon>
        <taxon>Actinomycetes</taxon>
        <taxon>Kitasatosporales</taxon>
        <taxon>Streptomycetaceae</taxon>
        <taxon>Streptomyces</taxon>
    </lineage>
</organism>
<accession>I2N7N4</accession>
<name>I2N7N4_STRT9</name>
<dbReference type="AlphaFoldDB" id="I2N7N4"/>
<dbReference type="Gene3D" id="1.10.287.1060">
    <property type="entry name" value="ESAT-6-like"/>
    <property type="match status" value="1"/>
</dbReference>
<protein>
    <submittedName>
        <fullName evidence="1">TIGR04197 family type VII secretion effector</fullName>
    </submittedName>
</protein>
<dbReference type="InterPro" id="IPR036689">
    <property type="entry name" value="ESAT-6-like_sf"/>
</dbReference>
<dbReference type="EMBL" id="CP029159">
    <property type="protein sequence ID" value="QKM67073.1"/>
    <property type="molecule type" value="Genomic_DNA"/>
</dbReference>
<dbReference type="RefSeq" id="WP_006346108.1">
    <property type="nucleotide sequence ID" value="NZ_CP029159.1"/>
</dbReference>
<proteinExistence type="predicted"/>